<evidence type="ECO:0008006" key="3">
    <source>
        <dbReference type="Google" id="ProtNLM"/>
    </source>
</evidence>
<dbReference type="Proteomes" id="UP000049127">
    <property type="component" value="Unassembled WGS sequence"/>
</dbReference>
<reference evidence="2" key="1">
    <citation type="submission" date="2015-01" db="EMBL/GenBank/DDBJ databases">
        <authorList>
            <person name="Aslett M.A."/>
            <person name="De Silva N."/>
        </authorList>
    </citation>
    <scope>NUCLEOTIDE SEQUENCE [LARGE SCALE GENOMIC DNA]</scope>
    <source>
        <strain evidence="2">R28058</strain>
    </source>
</reference>
<dbReference type="OrthoDB" id="2988051at2"/>
<organism evidence="1 2">
    <name type="scientific">Paraclostridium sordellii</name>
    <name type="common">Clostridium sordellii</name>
    <dbReference type="NCBI Taxonomy" id="1505"/>
    <lineage>
        <taxon>Bacteria</taxon>
        <taxon>Bacillati</taxon>
        <taxon>Bacillota</taxon>
        <taxon>Clostridia</taxon>
        <taxon>Peptostreptococcales</taxon>
        <taxon>Peptostreptococcaceae</taxon>
        <taxon>Paraclostridium</taxon>
    </lineage>
</organism>
<proteinExistence type="predicted"/>
<dbReference type="RefSeq" id="WP_055342045.1">
    <property type="nucleotide sequence ID" value="NZ_CDNI01000003.1"/>
</dbReference>
<dbReference type="AlphaFoldDB" id="A0A0C7R4X6"/>
<dbReference type="EMBL" id="CEKZ01000003">
    <property type="protein sequence ID" value="CEQ03905.1"/>
    <property type="molecule type" value="Genomic_DNA"/>
</dbReference>
<name>A0A0C7R4X6_PARSO</name>
<protein>
    <recommendedName>
        <fullName evidence="3">Nucleotide-diphospho-sugar transferase domain-containing protein</fullName>
    </recommendedName>
</protein>
<evidence type="ECO:0000313" key="2">
    <source>
        <dbReference type="Proteomes" id="UP000049127"/>
    </source>
</evidence>
<evidence type="ECO:0000313" key="1">
    <source>
        <dbReference type="EMBL" id="CEQ03905.1"/>
    </source>
</evidence>
<sequence length="511" mass="60751">MIKPIDVFEKHNITEDIRVIITDLNSQKIYKTYDISQKEKFLIDDSEILSKPWSYLYKIQVKKDKWTDKVNNQIFIDLEYITKFLMDKSEIEDLKWILTSDLCFIPLYTQKLFIPKILGIINDYIWRDYGAYHKNIDIFTEFILTNLKYKHCFITEICIYLKGIVSLKQILKKHNIRLNWHEYILKKLYNELEYKEIINDLNYLLKELEKYLNTFMAANVIAGKIYDFIGKREIAVEKYKNAINLDCSNLIYYLGDMYIYTYNIPKKLDIKKQSNIKLIGDKIPQSNTTILCSLDINYLRLFGPQIMVMCNQLKKQHVHLHIIGKEDECMNTIKESIDLIKNICEFSKKDIQIPSFSIEDIKDNIKDKKAFFACSRFIHALELMNEFNRDLYIMDADMMMIDSPYDFFKKSKEHDIVCTTVSGFDYFSSWKKFSIGNIYFKNNDKSKLVLELMRTYILENIYEKTAWTLDQNAISYSIDYCRDNEVKIDIVNAWTLGLPTRQGTIKQQIIS</sequence>
<gene>
    <name evidence="1" type="ORF">R28058_16381</name>
</gene>
<accession>A0A0C7R4X6</accession>